<accession>A0A1X1Y185</accession>
<reference evidence="2 3" key="1">
    <citation type="submission" date="2016-01" db="EMBL/GenBank/DDBJ databases">
        <title>The new phylogeny of the genus Mycobacterium.</title>
        <authorList>
            <person name="Tarcisio F."/>
            <person name="Conor M."/>
            <person name="Antonella G."/>
            <person name="Elisabetta G."/>
            <person name="Giulia F.S."/>
            <person name="Sara T."/>
            <person name="Anna F."/>
            <person name="Clotilde B."/>
            <person name="Roberto B."/>
            <person name="Veronica D.S."/>
            <person name="Fabio R."/>
            <person name="Monica P."/>
            <person name="Olivier J."/>
            <person name="Enrico T."/>
            <person name="Nicola S."/>
        </authorList>
    </citation>
    <scope>NUCLEOTIDE SEQUENCE [LARGE SCALE GENOMIC DNA]</scope>
    <source>
        <strain evidence="2 3">DSM 45166</strain>
    </source>
</reference>
<sequence>MTGRWQRQRLHSAVLHEALALLQLVDSVVLQEVREIHDAQVEQLQQQCAELSRAIEHVRGLGHGDSLTAASARLVDAIRGELAQ</sequence>
<comment type="caution">
    <text evidence="2">The sequence shown here is derived from an EMBL/GenBank/DDBJ whole genome shotgun (WGS) entry which is preliminary data.</text>
</comment>
<feature type="coiled-coil region" evidence="1">
    <location>
        <begin position="34"/>
        <end position="61"/>
    </location>
</feature>
<keyword evidence="3" id="KW-1185">Reference proteome</keyword>
<evidence type="ECO:0000313" key="2">
    <source>
        <dbReference type="EMBL" id="ORW04867.1"/>
    </source>
</evidence>
<evidence type="ECO:0000313" key="3">
    <source>
        <dbReference type="Proteomes" id="UP000193487"/>
    </source>
</evidence>
<protein>
    <submittedName>
        <fullName evidence="2">Uncharacterized protein</fullName>
    </submittedName>
</protein>
<keyword evidence="1" id="KW-0175">Coiled coil</keyword>
<gene>
    <name evidence="2" type="ORF">AWC14_02405</name>
</gene>
<name>A0A1X1Y185_9MYCO</name>
<dbReference type="AlphaFoldDB" id="A0A1X1Y185"/>
<dbReference type="EMBL" id="LQPE01000097">
    <property type="protein sequence ID" value="ORW04867.1"/>
    <property type="molecule type" value="Genomic_DNA"/>
</dbReference>
<proteinExistence type="predicted"/>
<evidence type="ECO:0000256" key="1">
    <source>
        <dbReference type="SAM" id="Coils"/>
    </source>
</evidence>
<organism evidence="2 3">
    <name type="scientific">Mycobacterium kyorinense</name>
    <dbReference type="NCBI Taxonomy" id="487514"/>
    <lineage>
        <taxon>Bacteria</taxon>
        <taxon>Bacillati</taxon>
        <taxon>Actinomycetota</taxon>
        <taxon>Actinomycetes</taxon>
        <taxon>Mycobacteriales</taxon>
        <taxon>Mycobacteriaceae</taxon>
        <taxon>Mycobacterium</taxon>
    </lineage>
</organism>
<dbReference type="Proteomes" id="UP000193487">
    <property type="component" value="Unassembled WGS sequence"/>
</dbReference>